<proteinExistence type="predicted"/>
<dbReference type="KEGG" id="tsy:THSYN_29770"/>
<dbReference type="Proteomes" id="UP000232638">
    <property type="component" value="Plasmid pTs417"/>
</dbReference>
<feature type="chain" id="PRO_5014855987" evidence="1">
    <location>
        <begin position="39"/>
        <end position="190"/>
    </location>
</feature>
<keyword evidence="1" id="KW-0732">Signal</keyword>
<feature type="signal peptide" evidence="1">
    <location>
        <begin position="1"/>
        <end position="38"/>
    </location>
</feature>
<evidence type="ECO:0000313" key="3">
    <source>
        <dbReference type="Proteomes" id="UP000232638"/>
    </source>
</evidence>
<dbReference type="EMBL" id="CP020371">
    <property type="protein sequence ID" value="AUB85117.1"/>
    <property type="molecule type" value="Genomic_DNA"/>
</dbReference>
<organism evidence="2 3">
    <name type="scientific">Candidatus Thiodictyon syntrophicum</name>
    <dbReference type="NCBI Taxonomy" id="1166950"/>
    <lineage>
        <taxon>Bacteria</taxon>
        <taxon>Pseudomonadati</taxon>
        <taxon>Pseudomonadota</taxon>
        <taxon>Gammaproteobacteria</taxon>
        <taxon>Chromatiales</taxon>
        <taxon>Chromatiaceae</taxon>
        <taxon>Thiodictyon</taxon>
    </lineage>
</organism>
<evidence type="ECO:0000256" key="1">
    <source>
        <dbReference type="SAM" id="SignalP"/>
    </source>
</evidence>
<geneLocation type="plasmid" evidence="3">
    <name>pts417</name>
</geneLocation>
<dbReference type="AlphaFoldDB" id="A0A2K8UHV7"/>
<evidence type="ECO:0000313" key="2">
    <source>
        <dbReference type="EMBL" id="AUB85117.1"/>
    </source>
</evidence>
<keyword evidence="2" id="KW-0614">Plasmid</keyword>
<protein>
    <submittedName>
        <fullName evidence="2">Uncharacterized protein</fullName>
    </submittedName>
</protein>
<keyword evidence="3" id="KW-1185">Reference proteome</keyword>
<gene>
    <name evidence="2" type="ORF">THSYN_29770</name>
</gene>
<reference evidence="2 3" key="1">
    <citation type="submission" date="2017-03" db="EMBL/GenBank/DDBJ databases">
        <title>Complete genome sequence of Candidatus 'Thiodictyon syntrophicum' sp. nov. strain Cad16T, a photolithoautotroph purple sulfur bacterium isolated from an alpine meromictic lake.</title>
        <authorList>
            <person name="Luedin S.M."/>
            <person name="Pothier J.F."/>
            <person name="Danza F."/>
            <person name="Storelli N."/>
            <person name="Wittwer M."/>
            <person name="Tonolla M."/>
        </authorList>
    </citation>
    <scope>NUCLEOTIDE SEQUENCE [LARGE SCALE GENOMIC DNA]</scope>
    <source>
        <strain evidence="2 3">Cad16T</strain>
        <plasmid evidence="3">Plasmid pts417</plasmid>
    </source>
</reference>
<sequence>MPGVLGAAKIRAILRLGLLNMRRLFLVAAFLASTSASAQTHCLPGETDLLSGLVGSTEGGFSGDKILSLCADRSSPPFGQISYRFGRQGAVELEYTAPRDGFFFADEQSPSPRSTIYSLYFRKGGITYAVTECMGMLCGIRDVKLMVFDGKRTIASLDSEPDRFEVNTSIDKIKGRIVKTRTSGLNYDEN</sequence>
<accession>A0A2K8UHV7</accession>
<name>A0A2K8UHV7_9GAMM</name>